<dbReference type="GO" id="GO:0005975">
    <property type="term" value="P:carbohydrate metabolic process"/>
    <property type="evidence" value="ECO:0007669"/>
    <property type="project" value="InterPro"/>
</dbReference>
<organism evidence="5 6">
    <name type="scientific">Paenibacillus nasutitermitis</name>
    <dbReference type="NCBI Taxonomy" id="1652958"/>
    <lineage>
        <taxon>Bacteria</taxon>
        <taxon>Bacillati</taxon>
        <taxon>Bacillota</taxon>
        <taxon>Bacilli</taxon>
        <taxon>Bacillales</taxon>
        <taxon>Paenibacillaceae</taxon>
        <taxon>Paenibacillus</taxon>
    </lineage>
</organism>
<dbReference type="InterPro" id="IPR035398">
    <property type="entry name" value="Bac_rhamnosid_C"/>
</dbReference>
<dbReference type="InterPro" id="IPR013737">
    <property type="entry name" value="Bac_rhamnosid_N"/>
</dbReference>
<accession>A0A916ZF11</accession>
<dbReference type="InterPro" id="IPR035396">
    <property type="entry name" value="Bac_rhamnosid6H"/>
</dbReference>
<feature type="domain" description="Alpha-L-rhamnosidase C-terminal" evidence="4">
    <location>
        <begin position="900"/>
        <end position="960"/>
    </location>
</feature>
<evidence type="ECO:0000259" key="2">
    <source>
        <dbReference type="Pfam" id="PF08531"/>
    </source>
</evidence>
<dbReference type="Gene3D" id="1.50.10.10">
    <property type="match status" value="1"/>
</dbReference>
<dbReference type="Gene3D" id="2.60.120.260">
    <property type="entry name" value="Galactose-binding domain-like"/>
    <property type="match status" value="3"/>
</dbReference>
<evidence type="ECO:0000313" key="6">
    <source>
        <dbReference type="Proteomes" id="UP000612456"/>
    </source>
</evidence>
<dbReference type="SUPFAM" id="SSF49785">
    <property type="entry name" value="Galactose-binding domain-like"/>
    <property type="match status" value="1"/>
</dbReference>
<dbReference type="Gene3D" id="2.60.420.10">
    <property type="entry name" value="Maltose phosphorylase, domain 3"/>
    <property type="match status" value="1"/>
</dbReference>
<gene>
    <name evidence="5" type="ORF">GCM10010911_60630</name>
</gene>
<dbReference type="InterPro" id="IPR008902">
    <property type="entry name" value="Rhamnosid_concanavalin"/>
</dbReference>
<evidence type="ECO:0000259" key="1">
    <source>
        <dbReference type="Pfam" id="PF05592"/>
    </source>
</evidence>
<dbReference type="InterPro" id="IPR008979">
    <property type="entry name" value="Galactose-bd-like_sf"/>
</dbReference>
<dbReference type="Pfam" id="PF17389">
    <property type="entry name" value="Bac_rhamnosid6H"/>
    <property type="match status" value="1"/>
</dbReference>
<feature type="domain" description="Bacterial alpha-L-rhamnosidase N-terminal" evidence="2">
    <location>
        <begin position="47"/>
        <end position="191"/>
    </location>
</feature>
<feature type="domain" description="Alpha-L-rhamnosidase six-hairpin glycosidase" evidence="3">
    <location>
        <begin position="563"/>
        <end position="891"/>
    </location>
</feature>
<dbReference type="InterPro" id="IPR012341">
    <property type="entry name" value="6hp_glycosidase-like_sf"/>
</dbReference>
<reference evidence="5" key="2">
    <citation type="submission" date="2020-09" db="EMBL/GenBank/DDBJ databases">
        <authorList>
            <person name="Sun Q."/>
            <person name="Zhou Y."/>
        </authorList>
    </citation>
    <scope>NUCLEOTIDE SEQUENCE</scope>
    <source>
        <strain evidence="5">CGMCC 1.15178</strain>
    </source>
</reference>
<keyword evidence="6" id="KW-1185">Reference proteome</keyword>
<name>A0A916ZF11_9BACL</name>
<dbReference type="Proteomes" id="UP000612456">
    <property type="component" value="Unassembled WGS sequence"/>
</dbReference>
<dbReference type="PANTHER" id="PTHR34987:SF4">
    <property type="entry name" value="ALPHA-L-RHAMNOSIDASE C-TERMINAL DOMAIN-CONTAINING PROTEIN"/>
    <property type="match status" value="1"/>
</dbReference>
<dbReference type="RefSeq" id="WP_188998107.1">
    <property type="nucleotide sequence ID" value="NZ_BMHP01000007.1"/>
</dbReference>
<comment type="caution">
    <text evidence="5">The sequence shown here is derived from an EMBL/GenBank/DDBJ whole genome shotgun (WGS) entry which is preliminary data.</text>
</comment>
<dbReference type="AlphaFoldDB" id="A0A916ZF11"/>
<dbReference type="EMBL" id="BMHP01000007">
    <property type="protein sequence ID" value="GGD93837.1"/>
    <property type="molecule type" value="Genomic_DNA"/>
</dbReference>
<evidence type="ECO:0000313" key="5">
    <source>
        <dbReference type="EMBL" id="GGD93837.1"/>
    </source>
</evidence>
<dbReference type="Pfam" id="PF05592">
    <property type="entry name" value="Bac_rhamnosid"/>
    <property type="match status" value="1"/>
</dbReference>
<dbReference type="Pfam" id="PF17390">
    <property type="entry name" value="Bac_rhamnosid_C"/>
    <property type="match status" value="1"/>
</dbReference>
<proteinExistence type="predicted"/>
<dbReference type="InterPro" id="IPR008928">
    <property type="entry name" value="6-hairpin_glycosidase_sf"/>
</dbReference>
<dbReference type="PANTHER" id="PTHR34987">
    <property type="entry name" value="C, PUTATIVE (AFU_ORTHOLOGUE AFUA_3G02880)-RELATED"/>
    <property type="match status" value="1"/>
</dbReference>
<protein>
    <recommendedName>
        <fullName evidence="7">Alpha-L-rhamnosidase</fullName>
    </recommendedName>
</protein>
<feature type="domain" description="Alpha-L-rhamnosidase concanavalin-like" evidence="1">
    <location>
        <begin position="462"/>
        <end position="541"/>
    </location>
</feature>
<evidence type="ECO:0008006" key="7">
    <source>
        <dbReference type="Google" id="ProtNLM"/>
    </source>
</evidence>
<evidence type="ECO:0000259" key="4">
    <source>
        <dbReference type="Pfam" id="PF17390"/>
    </source>
</evidence>
<evidence type="ECO:0000259" key="3">
    <source>
        <dbReference type="Pfam" id="PF17389"/>
    </source>
</evidence>
<sequence length="976" mass="109851">MSSSSMAAAAKQWSADWIWAAGDRTPVNAQMCFRKSFELEEDSGWTKAMLAVTADSRYQVYLNGTELGTGPVRSMPHAWYYDEYDVRHLLRAGKNNIAVRVAHFGHSNYQYIEHEAGLLVQLELLGGAVERVIASDESWSCSIHPGYKRQTVKRNVNLGWMEAYDASAAWQGDWTKPEFAEESWTQAVKIAAGGSGPWGELRPRDILPMQNTFVEPQRIVSKQAVRPEGMVLSLNLREALYPGRRDANANIFSAYLAVELIVQEEMEGVISFPHPSWNGVYGNFAIGGQAYSVHPDSRTVEVSLLPGRQLFLMRLFGIHDDLFVHLEFRFPGELAFGHPFPDKVAPDQAQQVSPFVVFGPFETIVPAADGIRPVYGGLEGDSGLDANLPEMLAIGVCTSAEALAQYAEKAIQVPAEYVYRDEHIYSLMRNKKVLQRYPVLRGDEVLLHATPDAAQLERPDTGDMEIIVDFGTIHAGFLEFELEAQAGTVIDWYGFESMPGGVIEFTEGLNNSVRYICREGRQSYRSINRMGFRYLMMTVRGQKQPISVYGIRMVKNAYPVSGAGQFRCSDDQLTEIWRISRHTHHLCMEDTFVDCPTFEQVYWLGDANTSMLINYQLFGSYELVRHCLELAADSAAQSKLIPALMPTDWQASIPFWTFNWIIAVQQYTEHTGDTSLAAKLYPSIKQTVAVYESFINEEGLFDISSWNLLDWAELDISNKGVVTAQQGLLAYCFQLACRLAEHADAAEDGLHYEAVRSRLLAAMNRHLWDEERKAFIDGISRETGRSTTFSMQTHVLLHTHNALSEETRPWVERQLLSPPEHWVKIGSPFMSFYLFQVYSELGQTQRILDTMRKEWGMMLRHGSTTCWETFPGFYKTRLTRSYAQGWSAAPAYAAAKYVLGLQLMEPAYRTIAVVPPQETDLTWAEGSVPTPAGLIEIAWTREAGSRRLTIQVPAGVKVNLEALDPAWDAEVTVRQG</sequence>
<dbReference type="SUPFAM" id="SSF48208">
    <property type="entry name" value="Six-hairpin glycosidases"/>
    <property type="match status" value="1"/>
</dbReference>
<dbReference type="Pfam" id="PF08531">
    <property type="entry name" value="Bac_rhamnosid_N"/>
    <property type="match status" value="1"/>
</dbReference>
<reference evidence="5" key="1">
    <citation type="journal article" date="2014" name="Int. J. Syst. Evol. Microbiol.">
        <title>Complete genome sequence of Corynebacterium casei LMG S-19264T (=DSM 44701T), isolated from a smear-ripened cheese.</title>
        <authorList>
            <consortium name="US DOE Joint Genome Institute (JGI-PGF)"/>
            <person name="Walter F."/>
            <person name="Albersmeier A."/>
            <person name="Kalinowski J."/>
            <person name="Ruckert C."/>
        </authorList>
    </citation>
    <scope>NUCLEOTIDE SEQUENCE</scope>
    <source>
        <strain evidence="5">CGMCC 1.15178</strain>
    </source>
</reference>